<sequence>MASRIVPRSVKDATRFTSTTPHATSKSAVARTPPSATPRPSPRVPGETPEQRVRRLRQAHLAAQKAQVSRTDRMIDASRRFLDVAHRWTVGGIVVFTAVAGVVSVYSVWDMLQYNRARRAEWIEAQRKLEADSLAAARIAYLRGDATEEQVLLVEEANRDAQEKGVKLPPLLSPPEHRTHFEEHVKPTFSRPSEEPGRKTDGKGVLGIFSGIFGGSQTAQASPSAGSDDGGSIQSMESNKARDARESEKRNQVMGGSLDQLGLETDASAPKSGKRGWWPW</sequence>
<feature type="region of interest" description="Disordered" evidence="5">
    <location>
        <begin position="1"/>
        <end position="49"/>
    </location>
</feature>
<feature type="compositionally biased region" description="Polar residues" evidence="5">
    <location>
        <begin position="15"/>
        <end position="26"/>
    </location>
</feature>
<protein>
    <recommendedName>
        <fullName evidence="9">Cytochrome oxidase c assembly domain-containing protein</fullName>
    </recommendedName>
</protein>
<evidence type="ECO:0008006" key="9">
    <source>
        <dbReference type="Google" id="ProtNLM"/>
    </source>
</evidence>
<reference evidence="7" key="1">
    <citation type="submission" date="2020-03" db="EMBL/GenBank/DDBJ databases">
        <title>A mixture of massive structural variations and highly conserved coding sequences in Ustilaginoidea virens genome.</title>
        <authorList>
            <person name="Zhang K."/>
            <person name="Zhao Z."/>
            <person name="Zhang Z."/>
            <person name="Li Y."/>
            <person name="Hsiang T."/>
            <person name="Sun W."/>
        </authorList>
    </citation>
    <scope>NUCLEOTIDE SEQUENCE</scope>
    <source>
        <strain evidence="7">UV-8b</strain>
    </source>
</reference>
<feature type="compositionally biased region" description="Basic and acidic residues" evidence="5">
    <location>
        <begin position="175"/>
        <end position="202"/>
    </location>
</feature>
<keyword evidence="4 6" id="KW-0472">Membrane</keyword>
<name>A0A8E5MEN6_USTVR</name>
<dbReference type="Pfam" id="PF14880">
    <property type="entry name" value="COX14"/>
    <property type="match status" value="1"/>
</dbReference>
<organism evidence="7 8">
    <name type="scientific">Ustilaginoidea virens</name>
    <name type="common">Rice false smut fungus</name>
    <name type="synonym">Villosiclava virens</name>
    <dbReference type="NCBI Taxonomy" id="1159556"/>
    <lineage>
        <taxon>Eukaryota</taxon>
        <taxon>Fungi</taxon>
        <taxon>Dikarya</taxon>
        <taxon>Ascomycota</taxon>
        <taxon>Pezizomycotina</taxon>
        <taxon>Sordariomycetes</taxon>
        <taxon>Hypocreomycetidae</taxon>
        <taxon>Hypocreales</taxon>
        <taxon>Clavicipitaceae</taxon>
        <taxon>Ustilaginoidea</taxon>
    </lineage>
</organism>
<keyword evidence="3 6" id="KW-1133">Transmembrane helix</keyword>
<evidence type="ECO:0000256" key="2">
    <source>
        <dbReference type="ARBA" id="ARBA00022692"/>
    </source>
</evidence>
<dbReference type="InterPro" id="IPR029208">
    <property type="entry name" value="COX14"/>
</dbReference>
<dbReference type="AlphaFoldDB" id="A0A8E5MEN6"/>
<dbReference type="GO" id="GO:0016020">
    <property type="term" value="C:membrane"/>
    <property type="evidence" value="ECO:0007669"/>
    <property type="project" value="UniProtKB-SubCell"/>
</dbReference>
<evidence type="ECO:0000256" key="4">
    <source>
        <dbReference type="ARBA" id="ARBA00023136"/>
    </source>
</evidence>
<evidence type="ECO:0000256" key="5">
    <source>
        <dbReference type="SAM" id="MobiDB-lite"/>
    </source>
</evidence>
<dbReference type="RefSeq" id="XP_042994225.1">
    <property type="nucleotide sequence ID" value="XM_043138291.1"/>
</dbReference>
<dbReference type="KEGG" id="uvi:66061571"/>
<feature type="compositionally biased region" description="Low complexity" evidence="5">
    <location>
        <begin position="221"/>
        <end position="232"/>
    </location>
</feature>
<keyword evidence="8" id="KW-1185">Reference proteome</keyword>
<evidence type="ECO:0000256" key="1">
    <source>
        <dbReference type="ARBA" id="ARBA00004167"/>
    </source>
</evidence>
<dbReference type="Proteomes" id="UP000027002">
    <property type="component" value="Chromosome 1"/>
</dbReference>
<evidence type="ECO:0000313" key="7">
    <source>
        <dbReference type="EMBL" id="QUC16552.1"/>
    </source>
</evidence>
<comment type="subcellular location">
    <subcellularLocation>
        <location evidence="1">Membrane</location>
        <topology evidence="1">Single-pass membrane protein</topology>
    </subcellularLocation>
</comment>
<dbReference type="GeneID" id="66061571"/>
<evidence type="ECO:0000256" key="6">
    <source>
        <dbReference type="SAM" id="Phobius"/>
    </source>
</evidence>
<proteinExistence type="predicted"/>
<dbReference type="EMBL" id="CP072753">
    <property type="protein sequence ID" value="QUC16552.1"/>
    <property type="molecule type" value="Genomic_DNA"/>
</dbReference>
<feature type="region of interest" description="Disordered" evidence="5">
    <location>
        <begin position="163"/>
        <end position="280"/>
    </location>
</feature>
<feature type="transmembrane region" description="Helical" evidence="6">
    <location>
        <begin position="88"/>
        <end position="109"/>
    </location>
</feature>
<dbReference type="OrthoDB" id="4205486at2759"/>
<accession>A0A8E5MEN6</accession>
<evidence type="ECO:0000256" key="3">
    <source>
        <dbReference type="ARBA" id="ARBA00022989"/>
    </source>
</evidence>
<gene>
    <name evidence="7" type="ORF">UV8b_00793</name>
</gene>
<keyword evidence="2 6" id="KW-0812">Transmembrane</keyword>
<feature type="compositionally biased region" description="Basic and acidic residues" evidence="5">
    <location>
        <begin position="239"/>
        <end position="251"/>
    </location>
</feature>
<evidence type="ECO:0000313" key="8">
    <source>
        <dbReference type="Proteomes" id="UP000027002"/>
    </source>
</evidence>